<evidence type="ECO:0000256" key="1">
    <source>
        <dbReference type="ARBA" id="ARBA00003818"/>
    </source>
</evidence>
<accession>A0A810KVQ5</accession>
<evidence type="ECO:0000256" key="3">
    <source>
        <dbReference type="ARBA" id="ARBA00020586"/>
    </source>
</evidence>
<evidence type="ECO:0000256" key="4">
    <source>
        <dbReference type="ARBA" id="ARBA00023251"/>
    </source>
</evidence>
<evidence type="ECO:0000313" key="8">
    <source>
        <dbReference type="Proteomes" id="UP000680750"/>
    </source>
</evidence>
<dbReference type="InterPro" id="IPR016181">
    <property type="entry name" value="Acyl_CoA_acyltransferase"/>
</dbReference>
<dbReference type="InterPro" id="IPR019432">
    <property type="entry name" value="Acyltransferase_MbtK/IucB-like"/>
</dbReference>
<dbReference type="RefSeq" id="WP_084131746.1">
    <property type="nucleotide sequence ID" value="NZ_AP023354.1"/>
</dbReference>
<dbReference type="SMART" id="SM01006">
    <property type="entry name" value="AlcB"/>
    <property type="match status" value="1"/>
</dbReference>
<comment type="pathway">
    <text evidence="2">Siderophore biosynthesis; mycobactin biosynthesis.</text>
</comment>
<evidence type="ECO:0000256" key="2">
    <source>
        <dbReference type="ARBA" id="ARBA00005102"/>
    </source>
</evidence>
<dbReference type="AlphaFoldDB" id="A0A810KVQ5"/>
<dbReference type="GO" id="GO:0046677">
    <property type="term" value="P:response to antibiotic"/>
    <property type="evidence" value="ECO:0007669"/>
    <property type="project" value="UniProtKB-KW"/>
</dbReference>
<dbReference type="Pfam" id="PF13523">
    <property type="entry name" value="Acetyltransf_8"/>
    <property type="match status" value="1"/>
</dbReference>
<comment type="function">
    <text evidence="1">Acyltransferase required for the direct transfer of medium- to long-chain fatty acyl moieties from a carrier protein (MbtL) on to the epsilon-amino group of lysine residue in the mycobactin core.</text>
</comment>
<dbReference type="PANTHER" id="PTHR31438:SF1">
    <property type="entry name" value="LYSINE N-ACYLTRANSFERASE C17G9.06C-RELATED"/>
    <property type="match status" value="1"/>
</dbReference>
<feature type="domain" description="N-acetyltransferase" evidence="6">
    <location>
        <begin position="34"/>
        <end position="199"/>
    </location>
</feature>
<organism evidence="7 8">
    <name type="scientific">Actinocatenispora sera</name>
    <dbReference type="NCBI Taxonomy" id="390989"/>
    <lineage>
        <taxon>Bacteria</taxon>
        <taxon>Bacillati</taxon>
        <taxon>Actinomycetota</taxon>
        <taxon>Actinomycetes</taxon>
        <taxon>Micromonosporales</taxon>
        <taxon>Micromonosporaceae</taxon>
        <taxon>Actinocatenispora</taxon>
    </lineage>
</organism>
<dbReference type="Gene3D" id="3.40.630.30">
    <property type="match status" value="1"/>
</dbReference>
<reference evidence="7" key="1">
    <citation type="submission" date="2020-08" db="EMBL/GenBank/DDBJ databases">
        <title>Whole genome shotgun sequence of Actinocatenispora sera NBRC 101916.</title>
        <authorList>
            <person name="Komaki H."/>
            <person name="Tamura T."/>
        </authorList>
    </citation>
    <scope>NUCLEOTIDE SEQUENCE</scope>
    <source>
        <strain evidence="7">NBRC 101916</strain>
    </source>
</reference>
<dbReference type="InterPro" id="IPR000182">
    <property type="entry name" value="GNAT_dom"/>
</dbReference>
<keyword evidence="4" id="KW-0046">Antibiotic resistance</keyword>
<evidence type="ECO:0000259" key="6">
    <source>
        <dbReference type="PROSITE" id="PS51186"/>
    </source>
</evidence>
<dbReference type="PROSITE" id="PS51186">
    <property type="entry name" value="GNAT"/>
    <property type="match status" value="1"/>
</dbReference>
<keyword evidence="8" id="KW-1185">Reference proteome</keyword>
<name>A0A810KVQ5_9ACTN</name>
<dbReference type="PANTHER" id="PTHR31438">
    <property type="entry name" value="LYSINE N-ACYLTRANSFERASE C17G9.06C-RELATED"/>
    <property type="match status" value="1"/>
</dbReference>
<dbReference type="GO" id="GO:0019290">
    <property type="term" value="P:siderophore biosynthetic process"/>
    <property type="evidence" value="ECO:0007669"/>
    <property type="project" value="InterPro"/>
</dbReference>
<gene>
    <name evidence="7" type="ORF">Asera_05370</name>
</gene>
<evidence type="ECO:0000256" key="5">
    <source>
        <dbReference type="ARBA" id="ARBA00031122"/>
    </source>
</evidence>
<sequence>MNAVDGAPHAATPVGAGCRRLPDGLSVPTGRGILTLRPVRVDNDLDLVHDWMNRPHVARYWQQDWPADRVRDYLTGLLAGRVSRPMLGLLAGVPVAYWELYRAAVEPVGAAYPARPTDIGVHVLIGDPALTGRGLGSALLAAVRDGLFAADPACTRVVAEPDVRNTASVRAFRRAGFAHRGEIRLPDKTAALLIAERRSTPPAPAPRDGEGSAV</sequence>
<evidence type="ECO:0000313" key="7">
    <source>
        <dbReference type="EMBL" id="BCJ26429.1"/>
    </source>
</evidence>
<dbReference type="UniPathway" id="UPA00011"/>
<dbReference type="KEGG" id="aser:Asera_05370"/>
<proteinExistence type="predicted"/>
<dbReference type="SUPFAM" id="SSF55729">
    <property type="entry name" value="Acyl-CoA N-acyltransferases (Nat)"/>
    <property type="match status" value="1"/>
</dbReference>
<dbReference type="Proteomes" id="UP000680750">
    <property type="component" value="Chromosome"/>
</dbReference>
<dbReference type="OrthoDB" id="9759796at2"/>
<dbReference type="GO" id="GO:0016410">
    <property type="term" value="F:N-acyltransferase activity"/>
    <property type="evidence" value="ECO:0007669"/>
    <property type="project" value="TreeGrafter"/>
</dbReference>
<protein>
    <recommendedName>
        <fullName evidence="3">Lysine N-acyltransferase MbtK</fullName>
    </recommendedName>
    <alternativeName>
        <fullName evidence="5">Mycobactin synthase protein K</fullName>
    </alternativeName>
</protein>
<dbReference type="EMBL" id="AP023354">
    <property type="protein sequence ID" value="BCJ26429.1"/>
    <property type="molecule type" value="Genomic_DNA"/>
</dbReference>